<dbReference type="OMA" id="VESPKNM"/>
<dbReference type="EMBL" id="LJSK01000002">
    <property type="protein sequence ID" value="KPI90714.1"/>
    <property type="molecule type" value="Genomic_DNA"/>
</dbReference>
<feature type="compositionally biased region" description="Polar residues" evidence="1">
    <location>
        <begin position="78"/>
        <end position="91"/>
    </location>
</feature>
<feature type="region of interest" description="Disordered" evidence="1">
    <location>
        <begin position="35"/>
        <end position="54"/>
    </location>
</feature>
<name>A0A0N1ICF1_LEPSE</name>
<dbReference type="AlphaFoldDB" id="A0A0N1ICF1"/>
<feature type="compositionally biased region" description="Low complexity" evidence="1">
    <location>
        <begin position="133"/>
        <end position="149"/>
    </location>
</feature>
<comment type="caution">
    <text evidence="2">The sequence shown here is derived from an EMBL/GenBank/DDBJ whole genome shotgun (WGS) entry which is preliminary data.</text>
</comment>
<organism evidence="2 3">
    <name type="scientific">Leptomonas seymouri</name>
    <dbReference type="NCBI Taxonomy" id="5684"/>
    <lineage>
        <taxon>Eukaryota</taxon>
        <taxon>Discoba</taxon>
        <taxon>Euglenozoa</taxon>
        <taxon>Kinetoplastea</taxon>
        <taxon>Metakinetoplastina</taxon>
        <taxon>Trypanosomatida</taxon>
        <taxon>Trypanosomatidae</taxon>
        <taxon>Leishmaniinae</taxon>
        <taxon>Leptomonas</taxon>
    </lineage>
</organism>
<evidence type="ECO:0000313" key="2">
    <source>
        <dbReference type="EMBL" id="KPI90714.1"/>
    </source>
</evidence>
<dbReference type="OrthoDB" id="272891at2759"/>
<accession>A0A0N1ICF1</accession>
<dbReference type="VEuPathDB" id="TriTrypDB:Lsey_0002_0380"/>
<evidence type="ECO:0000313" key="3">
    <source>
        <dbReference type="Proteomes" id="UP000038009"/>
    </source>
</evidence>
<reference evidence="2 3" key="1">
    <citation type="journal article" date="2015" name="PLoS Pathog.">
        <title>Leptomonas seymouri: Adaptations to the Dixenous Life Cycle Analyzed by Genome Sequencing, Transcriptome Profiling and Co-infection with Leishmania donovani.</title>
        <authorList>
            <person name="Kraeva N."/>
            <person name="Butenko A."/>
            <person name="Hlavacova J."/>
            <person name="Kostygov A."/>
            <person name="Myskova J."/>
            <person name="Grybchuk D."/>
            <person name="Lestinova T."/>
            <person name="Votypka J."/>
            <person name="Volf P."/>
            <person name="Opperdoes F."/>
            <person name="Flegontov P."/>
            <person name="Lukes J."/>
            <person name="Yurchenko V."/>
        </authorList>
    </citation>
    <scope>NUCLEOTIDE SEQUENCE [LARGE SCALE GENOMIC DNA]</scope>
    <source>
        <strain evidence="2 3">ATCC 30220</strain>
    </source>
</reference>
<gene>
    <name evidence="2" type="ORF">ABL78_0150</name>
</gene>
<proteinExistence type="predicted"/>
<feature type="compositionally biased region" description="Basic residues" evidence="1">
    <location>
        <begin position="39"/>
        <end position="51"/>
    </location>
</feature>
<feature type="compositionally biased region" description="Basic and acidic residues" evidence="1">
    <location>
        <begin position="171"/>
        <end position="181"/>
    </location>
</feature>
<keyword evidence="3" id="KW-1185">Reference proteome</keyword>
<evidence type="ECO:0000256" key="1">
    <source>
        <dbReference type="SAM" id="MobiDB-lite"/>
    </source>
</evidence>
<feature type="region of interest" description="Disordered" evidence="1">
    <location>
        <begin position="78"/>
        <end position="204"/>
    </location>
</feature>
<protein>
    <submittedName>
        <fullName evidence="2">Uncharacterized protein</fullName>
    </submittedName>
</protein>
<dbReference type="Proteomes" id="UP000038009">
    <property type="component" value="Unassembled WGS sequence"/>
</dbReference>
<sequence length="219" mass="24424">MLDYLIPIAIAVLGIVVIMFIFQSINKAELSTVPLSSARKPRAKKSHHPSRKYSEDVLDITTEQLIAREVARAPSGMVTDTKTVAPTTLDSIRSRRNAKEESQHMQTTTQLSERQKQAVKEQGFTVVEKQKPAAKQQQQQQRQQREQQPVTSTEDLEKKLSLFFKSSGARKGKEGKLKGFDDSNVESARTRPTVTMKGDIGGAKGWPFKEVAAEQEAQS</sequence>